<dbReference type="GO" id="GO:0005737">
    <property type="term" value="C:cytoplasm"/>
    <property type="evidence" value="ECO:0007669"/>
    <property type="project" value="UniProtKB-SubCell"/>
</dbReference>
<reference evidence="8" key="1">
    <citation type="submission" date="2021-01" db="EMBL/GenBank/DDBJ databases">
        <authorList>
            <person name="Zahm M."/>
            <person name="Roques C."/>
            <person name="Cabau C."/>
            <person name="Klopp C."/>
            <person name="Donnadieu C."/>
            <person name="Jouanno E."/>
            <person name="Lampietro C."/>
            <person name="Louis A."/>
            <person name="Herpin A."/>
            <person name="Echchiki A."/>
            <person name="Berthelot C."/>
            <person name="Parey E."/>
            <person name="Roest-Crollius H."/>
            <person name="Braasch I."/>
            <person name="Postlethwait J."/>
            <person name="Bobe J."/>
            <person name="Montfort J."/>
            <person name="Bouchez O."/>
            <person name="Begum T."/>
            <person name="Mejri S."/>
            <person name="Adams A."/>
            <person name="Chen W.-J."/>
            <person name="Guiguen Y."/>
        </authorList>
    </citation>
    <scope>NUCLEOTIDE SEQUENCE</scope>
    <source>
        <tissue evidence="8">Blood</tissue>
    </source>
</reference>
<dbReference type="FunFam" id="3.40.50.300:FF:000433">
    <property type="entry name" value="Estrogen sulfotransferase"/>
    <property type="match status" value="1"/>
</dbReference>
<sequence length="326" mass="38356">MLKNCGGLDGWSMKLKSKLDIYQHTLQQATSKTTPIMSERPKLLEFEGIMLTHIFTDNWEKVKNFKARPDDILIATYPKAGTTWLSEIVDQLYFGEMEGRKPNIPIYERVPFLEICMEGLEKGTDAVERLPTSPRLIKTHLPVQLVPKSFWEQNCRVLYVARNPKDNLVSFYHFDRMNKVQPEAGPWDKYIDKFNSGQLVFGSWYDHVQGWWNKRETYPRMLYLFYEDMNEDLSREISRISSFLGLSPSEKEKERVTGKTKFETMKSNSMADYSTFDMMDQSISPFMRKGTVGDWKNHFTVAQNAEFDEEYKRRMEKSTLAFRMEI</sequence>
<evidence type="ECO:0000256" key="3">
    <source>
        <dbReference type="ARBA" id="ARBA00022490"/>
    </source>
</evidence>
<dbReference type="GO" id="GO:0006805">
    <property type="term" value="P:xenobiotic metabolic process"/>
    <property type="evidence" value="ECO:0007669"/>
    <property type="project" value="UniProtKB-ARBA"/>
</dbReference>
<evidence type="ECO:0000313" key="8">
    <source>
        <dbReference type="EMBL" id="KAI1896351.1"/>
    </source>
</evidence>
<name>A0A8T3DHM2_9TELE</name>
<accession>A0A8T3DHM2</accession>
<dbReference type="AlphaFoldDB" id="A0A8T3DHM2"/>
<organism evidence="8 9">
    <name type="scientific">Albula goreensis</name>
    <dbReference type="NCBI Taxonomy" id="1534307"/>
    <lineage>
        <taxon>Eukaryota</taxon>
        <taxon>Metazoa</taxon>
        <taxon>Chordata</taxon>
        <taxon>Craniata</taxon>
        <taxon>Vertebrata</taxon>
        <taxon>Euteleostomi</taxon>
        <taxon>Actinopterygii</taxon>
        <taxon>Neopterygii</taxon>
        <taxon>Teleostei</taxon>
        <taxon>Albuliformes</taxon>
        <taxon>Albulidae</taxon>
        <taxon>Albula</taxon>
    </lineage>
</organism>
<dbReference type="Gene3D" id="3.40.50.300">
    <property type="entry name" value="P-loop containing nucleotide triphosphate hydrolases"/>
    <property type="match status" value="1"/>
</dbReference>
<gene>
    <name evidence="8" type="ORF">AGOR_G00093900</name>
</gene>
<evidence type="ECO:0000256" key="6">
    <source>
        <dbReference type="RuleBase" id="RU361155"/>
    </source>
</evidence>
<dbReference type="InterPro" id="IPR000863">
    <property type="entry name" value="Sulfotransferase_dom"/>
</dbReference>
<keyword evidence="5" id="KW-0128">Catecholamine metabolism</keyword>
<feature type="domain" description="Sulfotransferase" evidence="7">
    <location>
        <begin position="69"/>
        <end position="318"/>
    </location>
</feature>
<evidence type="ECO:0000259" key="7">
    <source>
        <dbReference type="Pfam" id="PF00685"/>
    </source>
</evidence>
<evidence type="ECO:0000256" key="2">
    <source>
        <dbReference type="ARBA" id="ARBA00005771"/>
    </source>
</evidence>
<dbReference type="EC" id="2.8.2.-" evidence="6"/>
<keyword evidence="4 6" id="KW-0808">Transferase</keyword>
<keyword evidence="3" id="KW-0963">Cytoplasm</keyword>
<evidence type="ECO:0000256" key="4">
    <source>
        <dbReference type="ARBA" id="ARBA00022679"/>
    </source>
</evidence>
<comment type="subcellular location">
    <subcellularLocation>
        <location evidence="1">Cytoplasm</location>
    </subcellularLocation>
</comment>
<dbReference type="InterPro" id="IPR027417">
    <property type="entry name" value="P-loop_NTPase"/>
</dbReference>
<comment type="caution">
    <text evidence="8">The sequence shown here is derived from an EMBL/GenBank/DDBJ whole genome shotgun (WGS) entry which is preliminary data.</text>
</comment>
<dbReference type="OrthoDB" id="205623at2759"/>
<dbReference type="Pfam" id="PF00685">
    <property type="entry name" value="Sulfotransfer_1"/>
    <property type="match status" value="1"/>
</dbReference>
<evidence type="ECO:0000256" key="1">
    <source>
        <dbReference type="ARBA" id="ARBA00004496"/>
    </source>
</evidence>
<dbReference type="GO" id="GO:0008146">
    <property type="term" value="F:sulfotransferase activity"/>
    <property type="evidence" value="ECO:0007669"/>
    <property type="project" value="InterPro"/>
</dbReference>
<dbReference type="Proteomes" id="UP000829720">
    <property type="component" value="Unassembled WGS sequence"/>
</dbReference>
<comment type="similarity">
    <text evidence="2 6">Belongs to the sulfotransferase 1 family.</text>
</comment>
<evidence type="ECO:0000256" key="5">
    <source>
        <dbReference type="ARBA" id="ARBA00022939"/>
    </source>
</evidence>
<keyword evidence="9" id="KW-1185">Reference proteome</keyword>
<dbReference type="SUPFAM" id="SSF52540">
    <property type="entry name" value="P-loop containing nucleoside triphosphate hydrolases"/>
    <property type="match status" value="1"/>
</dbReference>
<evidence type="ECO:0000313" key="9">
    <source>
        <dbReference type="Proteomes" id="UP000829720"/>
    </source>
</evidence>
<proteinExistence type="inferred from homology"/>
<dbReference type="PANTHER" id="PTHR11783">
    <property type="entry name" value="SULFOTRANSFERASE SULT"/>
    <property type="match status" value="1"/>
</dbReference>
<protein>
    <recommendedName>
        <fullName evidence="6">Sulfotransferase</fullName>
        <ecNumber evidence="6">2.8.2.-</ecNumber>
    </recommendedName>
</protein>
<dbReference type="EMBL" id="JAERUA010000008">
    <property type="protein sequence ID" value="KAI1896351.1"/>
    <property type="molecule type" value="Genomic_DNA"/>
</dbReference>
<dbReference type="GO" id="GO:0006584">
    <property type="term" value="P:catecholamine metabolic process"/>
    <property type="evidence" value="ECO:0007669"/>
    <property type="project" value="UniProtKB-KW"/>
</dbReference>